<name>A0A0E9RNA1_ANGAN</name>
<dbReference type="AlphaFoldDB" id="A0A0E9RNA1"/>
<proteinExistence type="predicted"/>
<evidence type="ECO:0000313" key="1">
    <source>
        <dbReference type="EMBL" id="JAH29823.1"/>
    </source>
</evidence>
<organism evidence="1">
    <name type="scientific">Anguilla anguilla</name>
    <name type="common">European freshwater eel</name>
    <name type="synonym">Muraena anguilla</name>
    <dbReference type="NCBI Taxonomy" id="7936"/>
    <lineage>
        <taxon>Eukaryota</taxon>
        <taxon>Metazoa</taxon>
        <taxon>Chordata</taxon>
        <taxon>Craniata</taxon>
        <taxon>Vertebrata</taxon>
        <taxon>Euteleostomi</taxon>
        <taxon>Actinopterygii</taxon>
        <taxon>Neopterygii</taxon>
        <taxon>Teleostei</taxon>
        <taxon>Anguilliformes</taxon>
        <taxon>Anguillidae</taxon>
        <taxon>Anguilla</taxon>
    </lineage>
</organism>
<dbReference type="EMBL" id="GBXM01078754">
    <property type="protein sequence ID" value="JAH29823.1"/>
    <property type="molecule type" value="Transcribed_RNA"/>
</dbReference>
<accession>A0A0E9RNA1</accession>
<reference evidence="1" key="1">
    <citation type="submission" date="2014-11" db="EMBL/GenBank/DDBJ databases">
        <authorList>
            <person name="Amaro Gonzalez C."/>
        </authorList>
    </citation>
    <scope>NUCLEOTIDE SEQUENCE</scope>
</reference>
<protein>
    <submittedName>
        <fullName evidence="1">Uncharacterized protein</fullName>
    </submittedName>
</protein>
<reference evidence="1" key="2">
    <citation type="journal article" date="2015" name="Fish Shellfish Immunol.">
        <title>Early steps in the European eel (Anguilla anguilla)-Vibrio vulnificus interaction in the gills: Role of the RtxA13 toxin.</title>
        <authorList>
            <person name="Callol A."/>
            <person name="Pajuelo D."/>
            <person name="Ebbesson L."/>
            <person name="Teles M."/>
            <person name="MacKenzie S."/>
            <person name="Amaro C."/>
        </authorList>
    </citation>
    <scope>NUCLEOTIDE SEQUENCE</scope>
</reference>
<sequence>MIGVVDCSLCTHHTDIYLYVNFYLNKRETSQLKSL</sequence>